<dbReference type="PATRIC" id="fig|1122147.4.peg.2956"/>
<sequence>MFLRYLIAIGLLFVVALLGVKIAAAATISPGAAQLAQTNQLVQRLLAADPADPNRVYIGNDQTQDFFSPHGHTEISTDGAGHWSQIQLTDNHGFELGAVTLNMRIDMQHDFSFSWQVRLKKDSNASLIADGVGFALHPTYTADEVKAMGSTQGIAQEIHSIGLSGGIWAPLIL</sequence>
<name>A0A0R1XAP9_9LACO</name>
<dbReference type="SUPFAM" id="SSF49899">
    <property type="entry name" value="Concanavalin A-like lectins/glucanases"/>
    <property type="match status" value="1"/>
</dbReference>
<dbReference type="EMBL" id="AZFW01000063">
    <property type="protein sequence ID" value="KRM26789.1"/>
    <property type="molecule type" value="Genomic_DNA"/>
</dbReference>
<dbReference type="AlphaFoldDB" id="A0A0R1XAP9"/>
<organism evidence="1 2">
    <name type="scientific">Schleiferilactobacillus harbinensis DSM 16991</name>
    <dbReference type="NCBI Taxonomy" id="1122147"/>
    <lineage>
        <taxon>Bacteria</taxon>
        <taxon>Bacillati</taxon>
        <taxon>Bacillota</taxon>
        <taxon>Bacilli</taxon>
        <taxon>Lactobacillales</taxon>
        <taxon>Lactobacillaceae</taxon>
        <taxon>Schleiferilactobacillus</taxon>
    </lineage>
</organism>
<accession>A0A0R1XAP9</accession>
<reference evidence="1 2" key="1">
    <citation type="journal article" date="2015" name="Genome Announc.">
        <title>Expanding the biotechnology potential of lactobacilli through comparative genomics of 213 strains and associated genera.</title>
        <authorList>
            <person name="Sun Z."/>
            <person name="Harris H.M."/>
            <person name="McCann A."/>
            <person name="Guo C."/>
            <person name="Argimon S."/>
            <person name="Zhang W."/>
            <person name="Yang X."/>
            <person name="Jeffery I.B."/>
            <person name="Cooney J.C."/>
            <person name="Kagawa T.F."/>
            <person name="Liu W."/>
            <person name="Song Y."/>
            <person name="Salvetti E."/>
            <person name="Wrobel A."/>
            <person name="Rasinkangas P."/>
            <person name="Parkhill J."/>
            <person name="Rea M.C."/>
            <person name="O'Sullivan O."/>
            <person name="Ritari J."/>
            <person name="Douillard F.P."/>
            <person name="Paul Ross R."/>
            <person name="Yang R."/>
            <person name="Briner A.E."/>
            <person name="Felis G.E."/>
            <person name="de Vos W.M."/>
            <person name="Barrangou R."/>
            <person name="Klaenhammer T.R."/>
            <person name="Caufield P.W."/>
            <person name="Cui Y."/>
            <person name="Zhang H."/>
            <person name="O'Toole P.W."/>
        </authorList>
    </citation>
    <scope>NUCLEOTIDE SEQUENCE [LARGE SCALE GENOMIC DNA]</scope>
    <source>
        <strain evidence="1 2">DSM 16991</strain>
    </source>
</reference>
<protein>
    <submittedName>
        <fullName evidence="1">Uncharacterized protein</fullName>
    </submittedName>
</protein>
<dbReference type="Proteomes" id="UP000050949">
    <property type="component" value="Unassembled WGS sequence"/>
</dbReference>
<evidence type="ECO:0000313" key="1">
    <source>
        <dbReference type="EMBL" id="KRM26789.1"/>
    </source>
</evidence>
<comment type="caution">
    <text evidence="1">The sequence shown here is derived from an EMBL/GenBank/DDBJ whole genome shotgun (WGS) entry which is preliminary data.</text>
</comment>
<dbReference type="RefSeq" id="WP_193323127.1">
    <property type="nucleotide sequence ID" value="NZ_AZFW01000063.1"/>
</dbReference>
<dbReference type="Gene3D" id="2.60.120.200">
    <property type="match status" value="1"/>
</dbReference>
<proteinExistence type="predicted"/>
<gene>
    <name evidence="1" type="ORF">FC91_GL002870</name>
</gene>
<evidence type="ECO:0000313" key="2">
    <source>
        <dbReference type="Proteomes" id="UP000050949"/>
    </source>
</evidence>
<dbReference type="InterPro" id="IPR013320">
    <property type="entry name" value="ConA-like_dom_sf"/>
</dbReference>